<dbReference type="EMBL" id="KZ679126">
    <property type="protein sequence ID" value="PTB81553.1"/>
    <property type="molecule type" value="Genomic_DNA"/>
</dbReference>
<organism evidence="2 3">
    <name type="scientific">Trichoderma longibrachiatum ATCC 18648</name>
    <dbReference type="NCBI Taxonomy" id="983965"/>
    <lineage>
        <taxon>Eukaryota</taxon>
        <taxon>Fungi</taxon>
        <taxon>Dikarya</taxon>
        <taxon>Ascomycota</taxon>
        <taxon>Pezizomycotina</taxon>
        <taxon>Sordariomycetes</taxon>
        <taxon>Hypocreomycetidae</taxon>
        <taxon>Hypocreales</taxon>
        <taxon>Hypocreaceae</taxon>
        <taxon>Trichoderma</taxon>
    </lineage>
</organism>
<dbReference type="Proteomes" id="UP000240760">
    <property type="component" value="Unassembled WGS sequence"/>
</dbReference>
<proteinExistence type="predicted"/>
<keyword evidence="3" id="KW-1185">Reference proteome</keyword>
<feature type="region of interest" description="Disordered" evidence="1">
    <location>
        <begin position="80"/>
        <end position="133"/>
    </location>
</feature>
<feature type="compositionally biased region" description="Polar residues" evidence="1">
    <location>
        <begin position="83"/>
        <end position="99"/>
    </location>
</feature>
<feature type="compositionally biased region" description="Polar residues" evidence="1">
    <location>
        <begin position="108"/>
        <end position="120"/>
    </location>
</feature>
<dbReference type="AlphaFoldDB" id="A0A2T4CJ32"/>
<name>A0A2T4CJ32_TRILO</name>
<evidence type="ECO:0000313" key="2">
    <source>
        <dbReference type="EMBL" id="PTB81553.1"/>
    </source>
</evidence>
<evidence type="ECO:0000256" key="1">
    <source>
        <dbReference type="SAM" id="MobiDB-lite"/>
    </source>
</evidence>
<protein>
    <submittedName>
        <fullName evidence="2">Uncharacterized protein</fullName>
    </submittedName>
</protein>
<feature type="compositionally biased region" description="Basic and acidic residues" evidence="1">
    <location>
        <begin position="124"/>
        <end position="133"/>
    </location>
</feature>
<accession>A0A2T4CJ32</accession>
<sequence length="164" mass="18305">MLLRRVFALRSLMPRVFLLPQPRHSTVTIEIQEPGEDPHPEEQMRGPGRTAKKRGPAAVRDEAAVDSIIIQQLSQCLSSSASDFAQTRAKTQSVPSQDSPFRRPTAGCQAQNVNGRLSTSKNRKGAEARDPSVDRVLKATGRRIPVPQEPRTRRYHLVGQIRYS</sequence>
<feature type="region of interest" description="Disordered" evidence="1">
    <location>
        <begin position="32"/>
        <end position="59"/>
    </location>
</feature>
<evidence type="ECO:0000313" key="3">
    <source>
        <dbReference type="Proteomes" id="UP000240760"/>
    </source>
</evidence>
<gene>
    <name evidence="2" type="ORF">M440DRAFT_1459689</name>
</gene>
<reference evidence="2 3" key="1">
    <citation type="submission" date="2016-07" db="EMBL/GenBank/DDBJ databases">
        <title>Multiple horizontal gene transfer events from other fungi enriched the ability of initially mycotrophic Trichoderma (Ascomycota) to feed on dead plant biomass.</title>
        <authorList>
            <consortium name="DOE Joint Genome Institute"/>
            <person name="Aerts A."/>
            <person name="Atanasova L."/>
            <person name="Chenthamara K."/>
            <person name="Zhang J."/>
            <person name="Grujic M."/>
            <person name="Henrissat B."/>
            <person name="Kuo A."/>
            <person name="Salamov A."/>
            <person name="Lipzen A."/>
            <person name="Labutti K."/>
            <person name="Barry K."/>
            <person name="Miao Y."/>
            <person name="Rahimi M.J."/>
            <person name="Shen Q."/>
            <person name="Grigoriev I.V."/>
            <person name="Kubicek C.P."/>
            <person name="Druzhinina I.S."/>
        </authorList>
    </citation>
    <scope>NUCLEOTIDE SEQUENCE [LARGE SCALE GENOMIC DNA]</scope>
    <source>
        <strain evidence="2 3">ATCC 18648</strain>
    </source>
</reference>